<dbReference type="HOGENOM" id="CLU_3313894_0_0_9"/>
<reference evidence="2" key="1">
    <citation type="submission" date="2015-03" db="EMBL/GenBank/DDBJ databases">
        <authorList>
            <person name="Wibberg D."/>
        </authorList>
    </citation>
    <scope>NUCLEOTIDE SEQUENCE [LARGE SCALE GENOMIC DNA]</scope>
</reference>
<proteinExistence type="predicted"/>
<organism evidence="1 2">
    <name type="scientific">Paenibacillus riograndensis SBR5</name>
    <dbReference type="NCBI Taxonomy" id="1073571"/>
    <lineage>
        <taxon>Bacteria</taxon>
        <taxon>Bacillati</taxon>
        <taxon>Bacillota</taxon>
        <taxon>Bacilli</taxon>
        <taxon>Bacillales</taxon>
        <taxon>Paenibacillaceae</taxon>
        <taxon>Paenibacillus</taxon>
        <taxon>Paenibacillus sonchi group</taxon>
    </lineage>
</organism>
<dbReference type="EMBL" id="LN831776">
    <property type="protein sequence ID" value="CQR58116.1"/>
    <property type="molecule type" value="Genomic_DNA"/>
</dbReference>
<evidence type="ECO:0000313" key="1">
    <source>
        <dbReference type="EMBL" id="CQR58116.1"/>
    </source>
</evidence>
<evidence type="ECO:0000313" key="2">
    <source>
        <dbReference type="Proteomes" id="UP000033163"/>
    </source>
</evidence>
<protein>
    <submittedName>
        <fullName evidence="1">Putative membrane protein</fullName>
    </submittedName>
</protein>
<sequence length="39" mass="4245">MKKKILVLLTLISLLVGLIGLVTNTSDYFVVTPFNHGEG</sequence>
<dbReference type="Proteomes" id="UP000033163">
    <property type="component" value="Chromosome I"/>
</dbReference>
<dbReference type="AlphaFoldDB" id="A0A0E4HHK8"/>
<gene>
    <name evidence="1" type="ORF">PRIO_5729</name>
</gene>
<accession>A0A0E4HHK8</accession>
<name>A0A0E4HHK8_9BACL</name>
<dbReference type="KEGG" id="pri:PRIO_5729"/>